<organism evidence="2 3">
    <name type="scientific">Aeromonas cavernicola</name>
    <dbReference type="NCBI Taxonomy" id="1006623"/>
    <lineage>
        <taxon>Bacteria</taxon>
        <taxon>Pseudomonadati</taxon>
        <taxon>Pseudomonadota</taxon>
        <taxon>Gammaproteobacteria</taxon>
        <taxon>Aeromonadales</taxon>
        <taxon>Aeromonadaceae</taxon>
        <taxon>Aeromonas</taxon>
    </lineage>
</organism>
<gene>
    <name evidence="2" type="ORF">CUC53_04060</name>
</gene>
<dbReference type="RefSeq" id="WP_100292964.1">
    <property type="nucleotide sequence ID" value="NZ_PGGC01000037.1"/>
</dbReference>
<name>A0A2H9U7J7_9GAMM</name>
<dbReference type="InterPro" id="IPR035919">
    <property type="entry name" value="EAL_sf"/>
</dbReference>
<evidence type="ECO:0000259" key="1">
    <source>
        <dbReference type="PROSITE" id="PS50883"/>
    </source>
</evidence>
<evidence type="ECO:0000313" key="3">
    <source>
        <dbReference type="Proteomes" id="UP000235861"/>
    </source>
</evidence>
<dbReference type="GO" id="GO:0071111">
    <property type="term" value="F:cyclic-guanylate-specific phosphodiesterase activity"/>
    <property type="evidence" value="ECO:0007669"/>
    <property type="project" value="InterPro"/>
</dbReference>
<dbReference type="EMBL" id="PGGC01000037">
    <property type="protein sequence ID" value="PJG60010.1"/>
    <property type="molecule type" value="Genomic_DNA"/>
</dbReference>
<protein>
    <submittedName>
        <fullName evidence="2">Diguanylate phosphodiesterase</fullName>
    </submittedName>
</protein>
<feature type="domain" description="EAL" evidence="1">
    <location>
        <begin position="258"/>
        <end position="504"/>
    </location>
</feature>
<dbReference type="Gene3D" id="3.20.20.450">
    <property type="entry name" value="EAL domain"/>
    <property type="match status" value="1"/>
</dbReference>
<dbReference type="Proteomes" id="UP000235861">
    <property type="component" value="Unassembled WGS sequence"/>
</dbReference>
<dbReference type="Pfam" id="PF00563">
    <property type="entry name" value="EAL"/>
    <property type="match status" value="1"/>
</dbReference>
<dbReference type="SUPFAM" id="SSF141868">
    <property type="entry name" value="EAL domain-like"/>
    <property type="match status" value="1"/>
</dbReference>
<dbReference type="CDD" id="cd01948">
    <property type="entry name" value="EAL"/>
    <property type="match status" value="1"/>
</dbReference>
<comment type="caution">
    <text evidence="2">The sequence shown here is derived from an EMBL/GenBank/DDBJ whole genome shotgun (WGS) entry which is preliminary data.</text>
</comment>
<dbReference type="InterPro" id="IPR001633">
    <property type="entry name" value="EAL_dom"/>
</dbReference>
<keyword evidence="3" id="KW-1185">Reference proteome</keyword>
<reference evidence="2 3" key="1">
    <citation type="submission" date="2017-11" db="EMBL/GenBank/DDBJ databases">
        <title>Draft genome sequence of environmental isolate Aeromonas cavernicola sp. nov. MDC 2508.</title>
        <authorList>
            <person name="Colston S.M."/>
            <person name="Navarro A."/>
            <person name="Martinez-Murcia A.J."/>
            <person name="Graf J."/>
        </authorList>
    </citation>
    <scope>NUCLEOTIDE SEQUENCE [LARGE SCALE GENOMIC DNA]</scope>
    <source>
        <strain evidence="2 3">MDC 2508</strain>
    </source>
</reference>
<dbReference type="SMART" id="SM00052">
    <property type="entry name" value="EAL"/>
    <property type="match status" value="1"/>
</dbReference>
<dbReference type="PROSITE" id="PS50883">
    <property type="entry name" value="EAL"/>
    <property type="match status" value="1"/>
</dbReference>
<sequence length="505" mass="57178">MHRSAPLLNCLLLLLIPILVALPLSQLLGRPLAHYLLEQKMEDIQQALLTRQIELNTALREQLPKLTFDCGKGDMALLREPRFYNSHFRLLGIELASGGGCSSLGPAIPAAAIAFPTTAEDRHYGLTATAAGFHTEQELVAYFQVGGNTIYWVLNNSWVHHQLKDACANCFFIEFIPKDPQLHTPYLTRGDRNIKHELSHQSLSLTFEHPGSEFKQTLWGGIALQRHAEQQAHKYAVYAGSALGLVMLTGYLLRRHYRRSLKGLLQTGIAQQEFTPFYQPIIDSRDQRVVGFEALLRWQCMGNHVPPAVFIRYSEEQGLILPITEQVLEQVIIDLQKLPSTLWVSVNIVAAHIEQPLLRHLLQKHHWPSPERLNFELTERSPITKIDTAMREITALQQQGYHFKLDDFGTGYGGFSYLQRLGIRQIKIDKMFVDTVGTDDLKRTVLDAIIASGRESGMEMIAEGVETQEQVKYLNQNGVYLLQGYVYAKPMPLSQALHWLKQQGS</sequence>
<dbReference type="PANTHER" id="PTHR33121:SF56">
    <property type="entry name" value="SIGNALLING PROTEIN WITH EAL AND C2 DOMAINS"/>
    <property type="match status" value="1"/>
</dbReference>
<evidence type="ECO:0000313" key="2">
    <source>
        <dbReference type="EMBL" id="PJG60010.1"/>
    </source>
</evidence>
<dbReference type="PANTHER" id="PTHR33121">
    <property type="entry name" value="CYCLIC DI-GMP PHOSPHODIESTERASE PDEF"/>
    <property type="match status" value="1"/>
</dbReference>
<dbReference type="InterPro" id="IPR050706">
    <property type="entry name" value="Cyclic-di-GMP_PDE-like"/>
</dbReference>
<dbReference type="AlphaFoldDB" id="A0A2H9U7J7"/>
<accession>A0A2H9U7J7</accession>
<proteinExistence type="predicted"/>
<dbReference type="OrthoDB" id="675397at2"/>